<evidence type="ECO:0000256" key="3">
    <source>
        <dbReference type="ARBA" id="ARBA00023163"/>
    </source>
</evidence>
<dbReference type="InterPro" id="IPR018060">
    <property type="entry name" value="HTH_AraC"/>
</dbReference>
<dbReference type="PRINTS" id="PR00032">
    <property type="entry name" value="HTHARAC"/>
</dbReference>
<keyword evidence="1" id="KW-0805">Transcription regulation</keyword>
<proteinExistence type="predicted"/>
<keyword evidence="2" id="KW-0238">DNA-binding</keyword>
<keyword evidence="6" id="KW-1185">Reference proteome</keyword>
<gene>
    <name evidence="5" type="ORF">C241_16193</name>
</gene>
<dbReference type="Gene3D" id="1.10.10.60">
    <property type="entry name" value="Homeodomain-like"/>
    <property type="match status" value="2"/>
</dbReference>
<evidence type="ECO:0000259" key="4">
    <source>
        <dbReference type="PROSITE" id="PS01124"/>
    </source>
</evidence>
<evidence type="ECO:0000313" key="5">
    <source>
        <dbReference type="EMBL" id="EKJ94838.1"/>
    </source>
</evidence>
<organism evidence="5 6">
    <name type="scientific">Bradyrhizobium lupini HPC(L)</name>
    <dbReference type="NCBI Taxonomy" id="1229491"/>
    <lineage>
        <taxon>Bacteria</taxon>
        <taxon>Pseudomonadati</taxon>
        <taxon>Pseudomonadota</taxon>
        <taxon>Alphaproteobacteria</taxon>
        <taxon>Hyphomicrobiales</taxon>
        <taxon>Nitrobacteraceae</taxon>
        <taxon>Bradyrhizobium</taxon>
    </lineage>
</organism>
<dbReference type="InterPro" id="IPR020449">
    <property type="entry name" value="Tscrpt_reg_AraC-type_HTH"/>
</dbReference>
<evidence type="ECO:0000256" key="2">
    <source>
        <dbReference type="ARBA" id="ARBA00023125"/>
    </source>
</evidence>
<dbReference type="SUPFAM" id="SSF46689">
    <property type="entry name" value="Homeodomain-like"/>
    <property type="match status" value="2"/>
</dbReference>
<sequence length="133" mass="14651">MAGLPRDTSSLAKGGLAPWAKRNCLELMHARLSEDLSLDQLAAEAGLSLSHFARMFKRSVGVPPRVYLTHIRIEKACELLERTDMSVTGIALEVGYSSNQTFGRAFLKRVHVTPGDYRRALRDQAVLAAASLR</sequence>
<dbReference type="PANTHER" id="PTHR46796">
    <property type="entry name" value="HTH-TYPE TRANSCRIPTIONAL ACTIVATOR RHAS-RELATED"/>
    <property type="match status" value="1"/>
</dbReference>
<feature type="domain" description="HTH araC/xylS-type" evidence="4">
    <location>
        <begin position="22"/>
        <end position="120"/>
    </location>
</feature>
<dbReference type="EMBL" id="AMQQ01000023">
    <property type="protein sequence ID" value="EKJ94838.1"/>
    <property type="molecule type" value="Genomic_DNA"/>
</dbReference>
<protein>
    <submittedName>
        <fullName evidence="5">Transcriptional regulator</fullName>
    </submittedName>
</protein>
<evidence type="ECO:0000256" key="1">
    <source>
        <dbReference type="ARBA" id="ARBA00023015"/>
    </source>
</evidence>
<accession>A0ABN0HJN1</accession>
<dbReference type="Pfam" id="PF12833">
    <property type="entry name" value="HTH_18"/>
    <property type="match status" value="1"/>
</dbReference>
<dbReference type="InterPro" id="IPR050204">
    <property type="entry name" value="AraC_XylS_family_regulators"/>
</dbReference>
<evidence type="ECO:0000313" key="6">
    <source>
        <dbReference type="Proteomes" id="UP000017668"/>
    </source>
</evidence>
<reference evidence="5 6" key="1">
    <citation type="journal article" date="2013" name="Genome Announc.">
        <title>Genome Sequence of Rhizobium lupini HPC(L) Isolated from Saline Desert Soil, Kutch (Gujarat).</title>
        <authorList>
            <person name="Agarwal L."/>
            <person name="Purohit H.J."/>
        </authorList>
    </citation>
    <scope>NUCLEOTIDE SEQUENCE [LARGE SCALE GENOMIC DNA]</scope>
    <source>
        <strain evidence="6">HPC(L)</strain>
    </source>
</reference>
<dbReference type="PROSITE" id="PS01124">
    <property type="entry name" value="HTH_ARAC_FAMILY_2"/>
    <property type="match status" value="1"/>
</dbReference>
<name>A0ABN0HJN1_RHILU</name>
<keyword evidence="3" id="KW-0804">Transcription</keyword>
<comment type="caution">
    <text evidence="5">The sequence shown here is derived from an EMBL/GenBank/DDBJ whole genome shotgun (WGS) entry which is preliminary data.</text>
</comment>
<dbReference type="InterPro" id="IPR009057">
    <property type="entry name" value="Homeodomain-like_sf"/>
</dbReference>
<dbReference type="SMART" id="SM00342">
    <property type="entry name" value="HTH_ARAC"/>
    <property type="match status" value="1"/>
</dbReference>
<dbReference type="Proteomes" id="UP000017668">
    <property type="component" value="Unassembled WGS sequence"/>
</dbReference>